<keyword evidence="7" id="KW-1185">Reference proteome</keyword>
<evidence type="ECO:0000256" key="4">
    <source>
        <dbReference type="ARBA" id="ARBA00015925"/>
    </source>
</evidence>
<dbReference type="EMBL" id="KV454406">
    <property type="protein sequence ID" value="ODQ68400.1"/>
    <property type="molecule type" value="Genomic_DNA"/>
</dbReference>
<dbReference type="CDD" id="cd16443">
    <property type="entry name" value="LplA"/>
    <property type="match status" value="1"/>
</dbReference>
<gene>
    <name evidence="6" type="ORF">NADFUDRAFT_8170</name>
</gene>
<accession>A0A1E3PST9</accession>
<organism evidence="6 7">
    <name type="scientific">Nadsonia fulvescens var. elongata DSM 6958</name>
    <dbReference type="NCBI Taxonomy" id="857566"/>
    <lineage>
        <taxon>Eukaryota</taxon>
        <taxon>Fungi</taxon>
        <taxon>Dikarya</taxon>
        <taxon>Ascomycota</taxon>
        <taxon>Saccharomycotina</taxon>
        <taxon>Dipodascomycetes</taxon>
        <taxon>Dipodascales</taxon>
        <taxon>Dipodascales incertae sedis</taxon>
        <taxon>Nadsonia</taxon>
    </lineage>
</organism>
<dbReference type="SUPFAM" id="SSF55681">
    <property type="entry name" value="Class II aaRS and biotin synthetases"/>
    <property type="match status" value="1"/>
</dbReference>
<protein>
    <recommendedName>
        <fullName evidence="4">Putative lipoate-protein ligase A</fullName>
    </recommendedName>
</protein>
<dbReference type="GO" id="GO:0017118">
    <property type="term" value="F:lipoyltransferase activity"/>
    <property type="evidence" value="ECO:0007669"/>
    <property type="project" value="TreeGrafter"/>
</dbReference>
<evidence type="ECO:0000256" key="1">
    <source>
        <dbReference type="ARBA" id="ARBA00003253"/>
    </source>
</evidence>
<dbReference type="GO" id="GO:0005739">
    <property type="term" value="C:mitochondrion"/>
    <property type="evidence" value="ECO:0007669"/>
    <property type="project" value="TreeGrafter"/>
</dbReference>
<reference evidence="6 7" key="1">
    <citation type="journal article" date="2016" name="Proc. Natl. Acad. Sci. U.S.A.">
        <title>Comparative genomics of biotechnologically important yeasts.</title>
        <authorList>
            <person name="Riley R."/>
            <person name="Haridas S."/>
            <person name="Wolfe K.H."/>
            <person name="Lopes M.R."/>
            <person name="Hittinger C.T."/>
            <person name="Goeker M."/>
            <person name="Salamov A.A."/>
            <person name="Wisecaver J.H."/>
            <person name="Long T.M."/>
            <person name="Calvey C.H."/>
            <person name="Aerts A.L."/>
            <person name="Barry K.W."/>
            <person name="Choi C."/>
            <person name="Clum A."/>
            <person name="Coughlan A.Y."/>
            <person name="Deshpande S."/>
            <person name="Douglass A.P."/>
            <person name="Hanson S.J."/>
            <person name="Klenk H.-P."/>
            <person name="LaButti K.M."/>
            <person name="Lapidus A."/>
            <person name="Lindquist E.A."/>
            <person name="Lipzen A.M."/>
            <person name="Meier-Kolthoff J.P."/>
            <person name="Ohm R.A."/>
            <person name="Otillar R.P."/>
            <person name="Pangilinan J.L."/>
            <person name="Peng Y."/>
            <person name="Rokas A."/>
            <person name="Rosa C.A."/>
            <person name="Scheuner C."/>
            <person name="Sibirny A.A."/>
            <person name="Slot J.C."/>
            <person name="Stielow J.B."/>
            <person name="Sun H."/>
            <person name="Kurtzman C.P."/>
            <person name="Blackwell M."/>
            <person name="Grigoriev I.V."/>
            <person name="Jeffries T.W."/>
        </authorList>
    </citation>
    <scope>NUCLEOTIDE SEQUENCE [LARGE SCALE GENOMIC DNA]</scope>
    <source>
        <strain evidence="6 7">DSM 6958</strain>
    </source>
</reference>
<dbReference type="PROSITE" id="PS51733">
    <property type="entry name" value="BPL_LPL_CATALYTIC"/>
    <property type="match status" value="1"/>
</dbReference>
<proteinExistence type="inferred from homology"/>
<comment type="similarity">
    <text evidence="3">Belongs to the LplA family.</text>
</comment>
<dbReference type="PANTHER" id="PTHR12561:SF3">
    <property type="entry name" value="LIPOYLTRANSFERASE 1, MITOCHONDRIAL"/>
    <property type="match status" value="1"/>
</dbReference>
<evidence type="ECO:0000313" key="7">
    <source>
        <dbReference type="Proteomes" id="UP000095009"/>
    </source>
</evidence>
<evidence type="ECO:0000259" key="5">
    <source>
        <dbReference type="PROSITE" id="PS51733"/>
    </source>
</evidence>
<sequence>QPGPQVFVSYIDDPRMNLAIEDYIFKTMPVISEVKNSKDTSSNNSMANSDDPVLTNNRLFLYVNSPCVVIGRNQNPWRECNLPILNSLKIPLIRRRSGGGTVVHDSGNVNFSVMTARTDFTRDRHARMIVDSINQLPPLVPGPQREITLNERFDIVDLQGNKLSGSAYKIERQRSYHHGTFLLNSKLDVLRALLHRNTDILGVVEGKGVESVSSPVANLELDKDVFIQAAIDGFKNLYGVDDAHPAASNKSVQITPITLKDIEGIKEIETQYETLKTWDWTYGQTPEFTHTIPHPTLDLSAKFLVDKGMVKNAELIGEDAEDAWKTFVFVRDMINRDMLEYKGNEISGFIFDDEIGAWIGSSIDGS</sequence>
<dbReference type="InterPro" id="IPR004143">
    <property type="entry name" value="BPL_LPL_catalytic"/>
</dbReference>
<name>A0A1E3PST9_9ASCO</name>
<feature type="domain" description="BPL/LPL catalytic" evidence="5">
    <location>
        <begin position="53"/>
        <end position="242"/>
    </location>
</feature>
<dbReference type="UniPathway" id="UPA00537">
    <property type="reaction ID" value="UER00595"/>
</dbReference>
<dbReference type="Pfam" id="PF21948">
    <property type="entry name" value="LplA-B_cat"/>
    <property type="match status" value="1"/>
</dbReference>
<dbReference type="Proteomes" id="UP000095009">
    <property type="component" value="Unassembled WGS sequence"/>
</dbReference>
<comment type="function">
    <text evidence="1">Catalyzes both the ATP-dependent activation of exogenously supplied lipoate to lipoyl-AMP and the transfer of the activated lipoyl onto the lipoyl domains of lipoate-dependent enzymes.</text>
</comment>
<feature type="non-terminal residue" evidence="6">
    <location>
        <position position="1"/>
    </location>
</feature>
<comment type="pathway">
    <text evidence="2">Protein modification; protein lipoylation via exogenous pathway; protein N(6)-(lipoyl)lysine from lipoate: step 2/2.</text>
</comment>
<dbReference type="Gene3D" id="3.30.930.10">
    <property type="entry name" value="Bira Bifunctional Protein, Domain 2"/>
    <property type="match status" value="1"/>
</dbReference>
<evidence type="ECO:0000256" key="3">
    <source>
        <dbReference type="ARBA" id="ARBA00008242"/>
    </source>
</evidence>
<dbReference type="STRING" id="857566.A0A1E3PST9"/>
<dbReference type="InterPro" id="IPR045864">
    <property type="entry name" value="aa-tRNA-synth_II/BPL/LPL"/>
</dbReference>
<dbReference type="GO" id="GO:0009249">
    <property type="term" value="P:protein lipoylation"/>
    <property type="evidence" value="ECO:0007669"/>
    <property type="project" value="InterPro"/>
</dbReference>
<feature type="non-terminal residue" evidence="6">
    <location>
        <position position="366"/>
    </location>
</feature>
<dbReference type="PANTHER" id="PTHR12561">
    <property type="entry name" value="LIPOATE-PROTEIN LIGASE"/>
    <property type="match status" value="1"/>
</dbReference>
<evidence type="ECO:0000256" key="2">
    <source>
        <dbReference type="ARBA" id="ARBA00005085"/>
    </source>
</evidence>
<dbReference type="OrthoDB" id="201621at2759"/>
<dbReference type="AlphaFoldDB" id="A0A1E3PST9"/>
<dbReference type="InterPro" id="IPR004562">
    <property type="entry name" value="LipoylTrfase_LipoateP_Ligase"/>
</dbReference>
<evidence type="ECO:0000313" key="6">
    <source>
        <dbReference type="EMBL" id="ODQ68400.1"/>
    </source>
</evidence>